<evidence type="ECO:0000313" key="4">
    <source>
        <dbReference type="Proteomes" id="UP000298663"/>
    </source>
</evidence>
<feature type="compositionally biased region" description="Acidic residues" evidence="1">
    <location>
        <begin position="34"/>
        <end position="50"/>
    </location>
</feature>
<dbReference type="GO" id="GO:0043130">
    <property type="term" value="F:ubiquitin binding"/>
    <property type="evidence" value="ECO:0007669"/>
    <property type="project" value="TreeGrafter"/>
</dbReference>
<reference evidence="3 4" key="1">
    <citation type="journal article" date="2015" name="Genome Biol.">
        <title>Comparative genomics of Steinernema reveals deeply conserved gene regulatory networks.</title>
        <authorList>
            <person name="Dillman A.R."/>
            <person name="Macchietto M."/>
            <person name="Porter C.F."/>
            <person name="Rogers A."/>
            <person name="Williams B."/>
            <person name="Antoshechkin I."/>
            <person name="Lee M.M."/>
            <person name="Goodwin Z."/>
            <person name="Lu X."/>
            <person name="Lewis E.E."/>
            <person name="Goodrich-Blair H."/>
            <person name="Stock S.P."/>
            <person name="Adams B.J."/>
            <person name="Sternberg P.W."/>
            <person name="Mortazavi A."/>
        </authorList>
    </citation>
    <scope>NUCLEOTIDE SEQUENCE [LARGE SCALE GENOMIC DNA]</scope>
    <source>
        <strain evidence="3 4">ALL</strain>
    </source>
</reference>
<dbReference type="PROSITE" id="PS50033">
    <property type="entry name" value="UBX"/>
    <property type="match status" value="1"/>
</dbReference>
<dbReference type="GO" id="GO:0005783">
    <property type="term" value="C:endoplasmic reticulum"/>
    <property type="evidence" value="ECO:0007669"/>
    <property type="project" value="TreeGrafter"/>
</dbReference>
<reference evidence="3 4" key="2">
    <citation type="journal article" date="2019" name="G3 (Bethesda)">
        <title>Hybrid Assembly of the Genome of the Entomopathogenic Nematode Steinernema carpocapsae Identifies the X-Chromosome.</title>
        <authorList>
            <person name="Serra L."/>
            <person name="Macchietto M."/>
            <person name="Macias-Munoz A."/>
            <person name="McGill C.J."/>
            <person name="Rodriguez I.M."/>
            <person name="Rodriguez B."/>
            <person name="Murad R."/>
            <person name="Mortazavi A."/>
        </authorList>
    </citation>
    <scope>NUCLEOTIDE SEQUENCE [LARGE SCALE GENOMIC DNA]</scope>
    <source>
        <strain evidence="3 4">ALL</strain>
    </source>
</reference>
<dbReference type="Gene3D" id="3.40.30.10">
    <property type="entry name" value="Glutaredoxin"/>
    <property type="match status" value="1"/>
</dbReference>
<dbReference type="PANTHER" id="PTHR23322:SF96">
    <property type="entry name" value="FAS-ASSOCIATED FACTOR 1"/>
    <property type="match status" value="1"/>
</dbReference>
<dbReference type="Pfam" id="PF21021">
    <property type="entry name" value="FAF1"/>
    <property type="match status" value="1"/>
</dbReference>
<dbReference type="GO" id="GO:0036503">
    <property type="term" value="P:ERAD pathway"/>
    <property type="evidence" value="ECO:0007669"/>
    <property type="project" value="TreeGrafter"/>
</dbReference>
<feature type="region of interest" description="Disordered" evidence="1">
    <location>
        <begin position="1"/>
        <end position="50"/>
    </location>
</feature>
<dbReference type="InterPro" id="IPR001012">
    <property type="entry name" value="UBX_dom"/>
</dbReference>
<protein>
    <recommendedName>
        <fullName evidence="2">UBX domain-containing protein</fullName>
    </recommendedName>
</protein>
<dbReference type="SMART" id="SM00594">
    <property type="entry name" value="UAS"/>
    <property type="match status" value="1"/>
</dbReference>
<dbReference type="OrthoDB" id="1920064at2759"/>
<dbReference type="EMBL" id="AZBU02000008">
    <property type="protein sequence ID" value="TKR66663.1"/>
    <property type="molecule type" value="Genomic_DNA"/>
</dbReference>
<feature type="compositionally biased region" description="Basic and acidic residues" evidence="1">
    <location>
        <begin position="299"/>
        <end position="314"/>
    </location>
</feature>
<dbReference type="InterPro" id="IPR050730">
    <property type="entry name" value="UBX_domain-protein"/>
</dbReference>
<accession>A0A4U5MCX9</accession>
<evidence type="ECO:0000256" key="1">
    <source>
        <dbReference type="SAM" id="MobiDB-lite"/>
    </source>
</evidence>
<name>A0A4U5MCX9_STECR</name>
<dbReference type="SUPFAM" id="SSF54236">
    <property type="entry name" value="Ubiquitin-like"/>
    <property type="match status" value="1"/>
</dbReference>
<keyword evidence="4" id="KW-1185">Reference proteome</keyword>
<organism evidence="3 4">
    <name type="scientific">Steinernema carpocapsae</name>
    <name type="common">Entomopathogenic nematode</name>
    <dbReference type="NCBI Taxonomy" id="34508"/>
    <lineage>
        <taxon>Eukaryota</taxon>
        <taxon>Metazoa</taxon>
        <taxon>Ecdysozoa</taxon>
        <taxon>Nematoda</taxon>
        <taxon>Chromadorea</taxon>
        <taxon>Rhabditida</taxon>
        <taxon>Tylenchina</taxon>
        <taxon>Panagrolaimomorpha</taxon>
        <taxon>Strongyloidoidea</taxon>
        <taxon>Steinernematidae</taxon>
        <taxon>Steinernema</taxon>
    </lineage>
</organism>
<dbReference type="InterPro" id="IPR049483">
    <property type="entry name" value="FAF1_2-like_UAS"/>
</dbReference>
<dbReference type="PANTHER" id="PTHR23322">
    <property type="entry name" value="FAS-ASSOCIATED PROTEIN"/>
    <property type="match status" value="1"/>
</dbReference>
<dbReference type="AlphaFoldDB" id="A0A4U5MCX9"/>
<feature type="compositionally biased region" description="Basic and acidic residues" evidence="1">
    <location>
        <begin position="278"/>
        <end position="292"/>
    </location>
</feature>
<feature type="compositionally biased region" description="Low complexity" evidence="1">
    <location>
        <begin position="1"/>
        <end position="12"/>
    </location>
</feature>
<evidence type="ECO:0000259" key="2">
    <source>
        <dbReference type="PROSITE" id="PS50033"/>
    </source>
</evidence>
<gene>
    <name evidence="3" type="ORF">L596_022924</name>
</gene>
<sequence length="408" mass="47646">MSHNNNDSIVVISDDDGSGDERNQMDDSVQALDDFIDDEEYEDEDYDRMDEEEENEVEAFDADRLPLMFTGDESFAEKTENFNVIFESRYGSTHPLFYPGPLSDAKRQSLAYPVFEERRPLAIYVHNDNAQNRDRFPSDVLCNPLIAEYLSANYVIFGWDATQPSNKKILWDSLTEEGFNYVRMTLDRCLKHHFPLLILVIRTKEIGFKMAGLVYSNDSVEKALRTLEFTANEMQNFIREEGALRQERALRENLRQQQMEEYEASLRADRERHISAEREAEREAQAKREEQAKIAAAEAEEKRKEEEKQKRVESQKAVLPAEPGPEEPQVVRVKFAFPDKQPSVRRFRKSEPLRLLAVFAESHGYLMDEFQLIDYKMKNVTAIFDLEKTFEEVNWPSAECLRVTKKLY</sequence>
<evidence type="ECO:0000313" key="3">
    <source>
        <dbReference type="EMBL" id="TKR66663.1"/>
    </source>
</evidence>
<dbReference type="SUPFAM" id="SSF52833">
    <property type="entry name" value="Thioredoxin-like"/>
    <property type="match status" value="1"/>
</dbReference>
<comment type="caution">
    <text evidence="3">The sequence shown here is derived from an EMBL/GenBank/DDBJ whole genome shotgun (WGS) entry which is preliminary data.</text>
</comment>
<dbReference type="InterPro" id="IPR036249">
    <property type="entry name" value="Thioredoxin-like_sf"/>
</dbReference>
<dbReference type="GO" id="GO:0005634">
    <property type="term" value="C:nucleus"/>
    <property type="evidence" value="ECO:0007669"/>
    <property type="project" value="TreeGrafter"/>
</dbReference>
<feature type="region of interest" description="Disordered" evidence="1">
    <location>
        <begin position="278"/>
        <end position="325"/>
    </location>
</feature>
<dbReference type="InterPro" id="IPR029071">
    <property type="entry name" value="Ubiquitin-like_domsf"/>
</dbReference>
<dbReference type="Proteomes" id="UP000298663">
    <property type="component" value="Unassembled WGS sequence"/>
</dbReference>
<proteinExistence type="predicted"/>
<dbReference type="Gene3D" id="3.10.20.90">
    <property type="entry name" value="Phosphatidylinositol 3-kinase Catalytic Subunit, Chain A, domain 1"/>
    <property type="match status" value="1"/>
</dbReference>
<feature type="domain" description="UBX" evidence="2">
    <location>
        <begin position="326"/>
        <end position="403"/>
    </location>
</feature>
<dbReference type="InterPro" id="IPR006577">
    <property type="entry name" value="UAS"/>
</dbReference>